<dbReference type="SMART" id="SM00248">
    <property type="entry name" value="ANK"/>
    <property type="match status" value="4"/>
</dbReference>
<keyword evidence="2 3" id="KW-0040">ANK repeat</keyword>
<dbReference type="Proteomes" id="UP001217089">
    <property type="component" value="Unassembled WGS sequence"/>
</dbReference>
<reference evidence="4 5" key="1">
    <citation type="submission" date="2022-12" db="EMBL/GenBank/DDBJ databases">
        <title>Chromosome-level genome of Tegillarca granosa.</title>
        <authorList>
            <person name="Kim J."/>
        </authorList>
    </citation>
    <scope>NUCLEOTIDE SEQUENCE [LARGE SCALE GENOMIC DNA]</scope>
    <source>
        <strain evidence="4">Teg-2019</strain>
        <tissue evidence="4">Adductor muscle</tissue>
    </source>
</reference>
<feature type="repeat" description="ANK" evidence="3">
    <location>
        <begin position="138"/>
        <end position="166"/>
    </location>
</feature>
<dbReference type="Gene3D" id="1.25.40.20">
    <property type="entry name" value="Ankyrin repeat-containing domain"/>
    <property type="match status" value="1"/>
</dbReference>
<organism evidence="4 5">
    <name type="scientific">Tegillarca granosa</name>
    <name type="common">Malaysian cockle</name>
    <name type="synonym">Anadara granosa</name>
    <dbReference type="NCBI Taxonomy" id="220873"/>
    <lineage>
        <taxon>Eukaryota</taxon>
        <taxon>Metazoa</taxon>
        <taxon>Spiralia</taxon>
        <taxon>Lophotrochozoa</taxon>
        <taxon>Mollusca</taxon>
        <taxon>Bivalvia</taxon>
        <taxon>Autobranchia</taxon>
        <taxon>Pteriomorphia</taxon>
        <taxon>Arcoida</taxon>
        <taxon>Arcoidea</taxon>
        <taxon>Arcidae</taxon>
        <taxon>Tegillarca</taxon>
    </lineage>
</organism>
<name>A0ABQ9EHN5_TEGGR</name>
<dbReference type="InterPro" id="IPR036770">
    <property type="entry name" value="Ankyrin_rpt-contain_sf"/>
</dbReference>
<sequence length="282" mass="31706">MFRYDKYILSHMCDREQLVSLLYYLFGDNEEEAIHKLKEHHRMIETYFGFDYLKDDKICVCAHILEKLQHDGYIFPVNKLSRYILSGRCPHVQRHTPRESIGTTSTNLVLVAVALGKLQTVQYIVESGCSLDCSTSVLKMTPLHIAVHRNDLRLFQYLVSQGVDVNRCCRGCEGEYSTLMLAVQGNCNEIVKELLTTTDINGNFRNINHKGALCCAVQNCSEDMINVLLSSGIKPTVGTLQKALDSNNSRVLEMILSVGAPNLHKSVYKAAQQGNASNDQNT</sequence>
<comment type="caution">
    <text evidence="4">The sequence shown here is derived from an EMBL/GenBank/DDBJ whole genome shotgun (WGS) entry which is preliminary data.</text>
</comment>
<keyword evidence="5" id="KW-1185">Reference proteome</keyword>
<evidence type="ECO:0008006" key="6">
    <source>
        <dbReference type="Google" id="ProtNLM"/>
    </source>
</evidence>
<gene>
    <name evidence="4" type="ORF">KUTeg_018344</name>
</gene>
<dbReference type="PROSITE" id="PS50088">
    <property type="entry name" value="ANK_REPEAT"/>
    <property type="match status" value="1"/>
</dbReference>
<evidence type="ECO:0000313" key="5">
    <source>
        <dbReference type="Proteomes" id="UP001217089"/>
    </source>
</evidence>
<evidence type="ECO:0000256" key="3">
    <source>
        <dbReference type="PROSITE-ProRule" id="PRU00023"/>
    </source>
</evidence>
<accession>A0ABQ9EHN5</accession>
<dbReference type="Pfam" id="PF12796">
    <property type="entry name" value="Ank_2"/>
    <property type="match status" value="1"/>
</dbReference>
<evidence type="ECO:0000256" key="1">
    <source>
        <dbReference type="ARBA" id="ARBA00022737"/>
    </source>
</evidence>
<dbReference type="PROSITE" id="PS50297">
    <property type="entry name" value="ANK_REP_REGION"/>
    <property type="match status" value="1"/>
</dbReference>
<evidence type="ECO:0000256" key="2">
    <source>
        <dbReference type="ARBA" id="ARBA00023043"/>
    </source>
</evidence>
<dbReference type="SUPFAM" id="SSF48403">
    <property type="entry name" value="Ankyrin repeat"/>
    <property type="match status" value="1"/>
</dbReference>
<dbReference type="EMBL" id="JARBDR010000903">
    <property type="protein sequence ID" value="KAJ8304761.1"/>
    <property type="molecule type" value="Genomic_DNA"/>
</dbReference>
<dbReference type="PANTHER" id="PTHR24198">
    <property type="entry name" value="ANKYRIN REPEAT AND PROTEIN KINASE DOMAIN-CONTAINING PROTEIN"/>
    <property type="match status" value="1"/>
</dbReference>
<evidence type="ECO:0000313" key="4">
    <source>
        <dbReference type="EMBL" id="KAJ8304761.1"/>
    </source>
</evidence>
<proteinExistence type="predicted"/>
<keyword evidence="1" id="KW-0677">Repeat</keyword>
<protein>
    <recommendedName>
        <fullName evidence="6">Ankyrin repeat protein</fullName>
    </recommendedName>
</protein>
<dbReference type="PANTHER" id="PTHR24198:SF165">
    <property type="entry name" value="ANKYRIN REPEAT-CONTAINING PROTEIN-RELATED"/>
    <property type="match status" value="1"/>
</dbReference>
<dbReference type="InterPro" id="IPR002110">
    <property type="entry name" value="Ankyrin_rpt"/>
</dbReference>